<keyword evidence="7" id="KW-0406">Ion transport</keyword>
<evidence type="ECO:0000256" key="1">
    <source>
        <dbReference type="ARBA" id="ARBA00004141"/>
    </source>
</evidence>
<reference evidence="12" key="1">
    <citation type="submission" date="2016-03" db="EMBL/GenBank/DDBJ databases">
        <authorList>
            <person name="Borrel G."/>
            <person name="Mccann A."/>
            <person name="O'Toole P.W."/>
        </authorList>
    </citation>
    <scope>NUCLEOTIDE SEQUENCE</scope>
    <source>
        <strain evidence="12">183</strain>
    </source>
</reference>
<evidence type="ECO:0000313" key="13">
    <source>
        <dbReference type="Proteomes" id="UP000752814"/>
    </source>
</evidence>
<keyword evidence="8 10" id="KW-0472">Membrane</keyword>
<keyword evidence="2" id="KW-0813">Transport</keyword>
<evidence type="ECO:0000256" key="6">
    <source>
        <dbReference type="ARBA" id="ARBA00023053"/>
    </source>
</evidence>
<dbReference type="GO" id="GO:0006814">
    <property type="term" value="P:sodium ion transport"/>
    <property type="evidence" value="ECO:0007669"/>
    <property type="project" value="UniProtKB-KW"/>
</dbReference>
<feature type="transmembrane region" description="Helical" evidence="10">
    <location>
        <begin position="193"/>
        <end position="215"/>
    </location>
</feature>
<dbReference type="GO" id="GO:1902600">
    <property type="term" value="P:proton transmembrane transport"/>
    <property type="evidence" value="ECO:0007669"/>
    <property type="project" value="InterPro"/>
</dbReference>
<dbReference type="GO" id="GO:0015297">
    <property type="term" value="F:antiporter activity"/>
    <property type="evidence" value="ECO:0007669"/>
    <property type="project" value="UniProtKB-KW"/>
</dbReference>
<evidence type="ECO:0000256" key="9">
    <source>
        <dbReference type="ARBA" id="ARBA00023201"/>
    </source>
</evidence>
<keyword evidence="4 10" id="KW-0812">Transmembrane</keyword>
<evidence type="ECO:0000256" key="3">
    <source>
        <dbReference type="ARBA" id="ARBA00022449"/>
    </source>
</evidence>
<dbReference type="GO" id="GO:0016020">
    <property type="term" value="C:membrane"/>
    <property type="evidence" value="ECO:0007669"/>
    <property type="project" value="UniProtKB-SubCell"/>
</dbReference>
<evidence type="ECO:0000256" key="7">
    <source>
        <dbReference type="ARBA" id="ARBA00023065"/>
    </source>
</evidence>
<dbReference type="PANTHER" id="PTHR43562:SF3">
    <property type="entry name" value="SODIUM ION_PROTON EXCHANGER (EUROFUNG)"/>
    <property type="match status" value="1"/>
</dbReference>
<dbReference type="InterPro" id="IPR006153">
    <property type="entry name" value="Cation/H_exchanger_TM"/>
</dbReference>
<dbReference type="RefSeq" id="WP_400194713.1">
    <property type="nucleotide sequence ID" value="NZ_CAYAYE010000014.1"/>
</dbReference>
<gene>
    <name evidence="12" type="ORF">A3207_03445</name>
</gene>
<feature type="transmembrane region" description="Helical" evidence="10">
    <location>
        <begin position="67"/>
        <end position="86"/>
    </location>
</feature>
<evidence type="ECO:0000259" key="11">
    <source>
        <dbReference type="Pfam" id="PF00999"/>
    </source>
</evidence>
<feature type="transmembrane region" description="Helical" evidence="10">
    <location>
        <begin position="98"/>
        <end position="121"/>
    </location>
</feature>
<feature type="transmembrane region" description="Helical" evidence="10">
    <location>
        <begin position="383"/>
        <end position="406"/>
    </location>
</feature>
<name>A0A8J8PD55_9ARCH</name>
<dbReference type="Pfam" id="PF00999">
    <property type="entry name" value="Na_H_Exchanger"/>
    <property type="match status" value="1"/>
</dbReference>
<feature type="transmembrane region" description="Helical" evidence="10">
    <location>
        <begin position="247"/>
        <end position="280"/>
    </location>
</feature>
<evidence type="ECO:0000256" key="8">
    <source>
        <dbReference type="ARBA" id="ARBA00023136"/>
    </source>
</evidence>
<evidence type="ECO:0000256" key="10">
    <source>
        <dbReference type="SAM" id="Phobius"/>
    </source>
</evidence>
<keyword evidence="9" id="KW-0739">Sodium transport</keyword>
<feature type="transmembrane region" description="Helical" evidence="10">
    <location>
        <begin position="127"/>
        <end position="147"/>
    </location>
</feature>
<feature type="transmembrane region" description="Helical" evidence="10">
    <location>
        <begin position="321"/>
        <end position="344"/>
    </location>
</feature>
<accession>A0A8J8PD55</accession>
<dbReference type="Proteomes" id="UP000752814">
    <property type="component" value="Unassembled WGS sequence"/>
</dbReference>
<feature type="transmembrane region" description="Helical" evidence="10">
    <location>
        <begin position="6"/>
        <end position="28"/>
    </location>
</feature>
<evidence type="ECO:0000313" key="12">
    <source>
        <dbReference type="EMBL" id="TQS83008.1"/>
    </source>
</evidence>
<proteinExistence type="predicted"/>
<keyword evidence="3" id="KW-0050">Antiport</keyword>
<keyword evidence="6" id="KW-0915">Sodium</keyword>
<feature type="transmembrane region" description="Helical" evidence="10">
    <location>
        <begin position="35"/>
        <end position="55"/>
    </location>
</feature>
<comment type="subcellular location">
    <subcellularLocation>
        <location evidence="1">Membrane</location>
        <topology evidence="1">Multi-pass membrane protein</topology>
    </subcellularLocation>
</comment>
<dbReference type="InterPro" id="IPR038770">
    <property type="entry name" value="Na+/solute_symporter_sf"/>
</dbReference>
<evidence type="ECO:0000256" key="5">
    <source>
        <dbReference type="ARBA" id="ARBA00022989"/>
    </source>
</evidence>
<dbReference type="PANTHER" id="PTHR43562">
    <property type="entry name" value="NAPA-TYPE SODIUM/HYDROGEN ANTIPORTER"/>
    <property type="match status" value="1"/>
</dbReference>
<evidence type="ECO:0000256" key="2">
    <source>
        <dbReference type="ARBA" id="ARBA00022448"/>
    </source>
</evidence>
<protein>
    <recommendedName>
        <fullName evidence="11">Cation/H+ exchanger transmembrane domain-containing protein</fullName>
    </recommendedName>
</protein>
<dbReference type="AlphaFoldDB" id="A0A8J8PD55"/>
<keyword evidence="5 10" id="KW-1133">Transmembrane helix</keyword>
<sequence length="423" mass="45552">MAEEFTVTVVILQLFVLFLLSKIAGYLCRKVKISAVIGEILVGIIVANIFLYQWLGFGDTPEYMDVLEVLSELGVIFLLFSVGLETPFSDLRKVGKTAMLVAVLGVVLPFIAGFALIMFLYNNQAEALFIAAAMVATSIGITARVIGDMKLTQRIESRVIIGAAVIDDVLGMIVLAVVTGIAVGGESANVIDIVSTVGLGILFVILVIVMGSFILPKVHKRRQEEYKKKCECEGYVPARNPRRSNPFILAIIVCLGISLAASYVNLAAIIGAFLAGMVFAEFKEELPCEEEVQSLNQFLVPFFFIYVGMQVDLSAFDLETLILAIGVTIIALLTKFIGCGIGAWKLGPKSAAIVGVGMAPRGEVGIVVATLAFGTYGLITSSLFAVIIFMSMATTIIAPPILTWLFRRKIESENLEKVEGTTG</sequence>
<feature type="transmembrane region" description="Helical" evidence="10">
    <location>
        <begin position="159"/>
        <end position="181"/>
    </location>
</feature>
<dbReference type="EMBL" id="LVVT01000014">
    <property type="protein sequence ID" value="TQS83008.1"/>
    <property type="molecule type" value="Genomic_DNA"/>
</dbReference>
<dbReference type="Gene3D" id="1.20.1530.20">
    <property type="match status" value="1"/>
</dbReference>
<feature type="domain" description="Cation/H+ exchanger transmembrane" evidence="11">
    <location>
        <begin position="20"/>
        <end position="407"/>
    </location>
</feature>
<evidence type="ECO:0000256" key="4">
    <source>
        <dbReference type="ARBA" id="ARBA00022692"/>
    </source>
</evidence>
<organism evidence="12 13">
    <name type="scientific">Candidatus Methanomassiliicoccus intestinalis</name>
    <dbReference type="NCBI Taxonomy" id="1406512"/>
    <lineage>
        <taxon>Archaea</taxon>
        <taxon>Methanobacteriati</taxon>
        <taxon>Thermoplasmatota</taxon>
        <taxon>Thermoplasmata</taxon>
        <taxon>Methanomassiliicoccales</taxon>
        <taxon>Methanomassiliicoccaceae</taxon>
        <taxon>Methanomassiliicoccus</taxon>
    </lineage>
</organism>
<comment type="caution">
    <text evidence="12">The sequence shown here is derived from an EMBL/GenBank/DDBJ whole genome shotgun (WGS) entry which is preliminary data.</text>
</comment>